<organism evidence="2 3">
    <name type="scientific">Collibacillus ludicampi</name>
    <dbReference type="NCBI Taxonomy" id="2771369"/>
    <lineage>
        <taxon>Bacteria</taxon>
        <taxon>Bacillati</taxon>
        <taxon>Bacillota</taxon>
        <taxon>Bacilli</taxon>
        <taxon>Bacillales</taxon>
        <taxon>Alicyclobacillaceae</taxon>
        <taxon>Collibacillus</taxon>
    </lineage>
</organism>
<protein>
    <submittedName>
        <fullName evidence="2">Uncharacterized protein</fullName>
    </submittedName>
</protein>
<keyword evidence="3" id="KW-1185">Reference proteome</keyword>
<accession>A0AAV4LMC4</accession>
<dbReference type="RefSeq" id="WP_282201581.1">
    <property type="nucleotide sequence ID" value="NZ_BOQE01000002.1"/>
</dbReference>
<dbReference type="InterPro" id="IPR036322">
    <property type="entry name" value="WD40_repeat_dom_sf"/>
</dbReference>
<name>A0AAV4LMC4_9BACL</name>
<feature type="chain" id="PRO_5043472751" evidence="1">
    <location>
        <begin position="28"/>
        <end position="580"/>
    </location>
</feature>
<evidence type="ECO:0000313" key="2">
    <source>
        <dbReference type="EMBL" id="GIM48538.1"/>
    </source>
</evidence>
<dbReference type="AlphaFoldDB" id="A0AAV4LMC4"/>
<comment type="caution">
    <text evidence="2">The sequence shown here is derived from an EMBL/GenBank/DDBJ whole genome shotgun (WGS) entry which is preliminary data.</text>
</comment>
<gene>
    <name evidence="2" type="ORF">DNHGIG_40870</name>
</gene>
<evidence type="ECO:0000256" key="1">
    <source>
        <dbReference type="SAM" id="SignalP"/>
    </source>
</evidence>
<evidence type="ECO:0000313" key="3">
    <source>
        <dbReference type="Proteomes" id="UP001057291"/>
    </source>
</evidence>
<sequence length="580" mass="62340">MENRFARIALSVLFLAFFWFFSKTANAAVLLDDSFQDLSQIDTKATTSVVDTQKQEVRLPGLSNSLATTTVGSNLPQYVVPTTTGITWLSYDSSSQSMKPVASYSVSGVTALGVAVRQDSPSIWALVDNGGGQQSIERYDYDDGAGHMAENPYLTVTGLQNVLSITAQPNSNEVVTLSRSSNGTGVITTYMEDANTGQLVQVPMRSFDTGLADPLSISLIPNTPDVVVKTKSGVYFYVFDDASGTYTQNPAMTITDANAKQVESNSLSADTGVLLLNNATQPGAVYMKDDASSSYQQVPATFDQALGNAVSVSLVQGTNGSQMAMLFPDGSIHLFAMDSANPGFNYKDVPSFDVTGGIVPRLYAPSSIYQSVKITTQDSIELVRLTTQEQNDPNTSIQYEVSTDGGSTWQAITPGSWASVTPGSNIVLRATEMSADGTGTPRIKHVVLEGTYVSLKNLRATQIFFPAPEQTNPVPTTNFPVFVRAGGQVEFMVDSTGFMQKVTVQFSDGTSMDMVPQQPTSNETNTWVGWYKVDLNAPSDFSIGVQITGKNPWKSVTISQDPLLVVKNSVKQLLGVHLTE</sequence>
<feature type="signal peptide" evidence="1">
    <location>
        <begin position="1"/>
        <end position="27"/>
    </location>
</feature>
<keyword evidence="1" id="KW-0732">Signal</keyword>
<reference evidence="2" key="1">
    <citation type="journal article" date="2023" name="Int. J. Syst. Evol. Microbiol.">
        <title>Collibacillus ludicampi gen. nov., sp. nov., a new soil bacterium of the family Alicyclobacillaceae.</title>
        <authorList>
            <person name="Jojima T."/>
            <person name="Ioku Y."/>
            <person name="Fukuta Y."/>
            <person name="Shirasaka N."/>
            <person name="Matsumura Y."/>
            <person name="Mori M."/>
        </authorList>
    </citation>
    <scope>NUCLEOTIDE SEQUENCE</scope>
    <source>
        <strain evidence="2">TP075</strain>
    </source>
</reference>
<dbReference type="EMBL" id="BOQE01000002">
    <property type="protein sequence ID" value="GIM48538.1"/>
    <property type="molecule type" value="Genomic_DNA"/>
</dbReference>
<dbReference type="Proteomes" id="UP001057291">
    <property type="component" value="Unassembled WGS sequence"/>
</dbReference>
<dbReference type="SUPFAM" id="SSF50978">
    <property type="entry name" value="WD40 repeat-like"/>
    <property type="match status" value="1"/>
</dbReference>
<proteinExistence type="predicted"/>